<feature type="region of interest" description="Disordered" evidence="1">
    <location>
        <begin position="208"/>
        <end position="241"/>
    </location>
</feature>
<accession>J3N9F8</accession>
<reference evidence="2" key="1">
    <citation type="journal article" date="2013" name="Nat. Commun.">
        <title>Whole-genome sequencing of Oryza brachyantha reveals mechanisms underlying Oryza genome evolution.</title>
        <authorList>
            <person name="Chen J."/>
            <person name="Huang Q."/>
            <person name="Gao D."/>
            <person name="Wang J."/>
            <person name="Lang Y."/>
            <person name="Liu T."/>
            <person name="Li B."/>
            <person name="Bai Z."/>
            <person name="Luis Goicoechea J."/>
            <person name="Liang C."/>
            <person name="Chen C."/>
            <person name="Zhang W."/>
            <person name="Sun S."/>
            <person name="Liao Y."/>
            <person name="Zhang X."/>
            <person name="Yang L."/>
            <person name="Song C."/>
            <person name="Wang M."/>
            <person name="Shi J."/>
            <person name="Liu G."/>
            <person name="Liu J."/>
            <person name="Zhou H."/>
            <person name="Zhou W."/>
            <person name="Yu Q."/>
            <person name="An N."/>
            <person name="Chen Y."/>
            <person name="Cai Q."/>
            <person name="Wang B."/>
            <person name="Liu B."/>
            <person name="Min J."/>
            <person name="Huang Y."/>
            <person name="Wu H."/>
            <person name="Li Z."/>
            <person name="Zhang Y."/>
            <person name="Yin Y."/>
            <person name="Song W."/>
            <person name="Jiang J."/>
            <person name="Jackson S.A."/>
            <person name="Wing R.A."/>
            <person name="Wang J."/>
            <person name="Chen M."/>
        </authorList>
    </citation>
    <scope>NUCLEOTIDE SEQUENCE [LARGE SCALE GENOMIC DNA]</scope>
    <source>
        <strain evidence="2">cv. IRGC 101232</strain>
    </source>
</reference>
<dbReference type="EnsemblPlants" id="OB11G24440.1">
    <property type="protein sequence ID" value="OB11G24440.1"/>
    <property type="gene ID" value="OB11G24440"/>
</dbReference>
<dbReference type="HOGENOM" id="CLU_1153220_0_0_1"/>
<sequence>MAELPKMHRGQEMDHFVAGLSRMVFTTGYPYDPEYTAVHRLSGEFPHRVRLELHRIPNYLPNLEVVAPGGTHEHACQEAAYSMMAAVRDRHDPDLRHTAYRYHPDYGPNDMVSSFRSAETEQDTTFGRMCTVLQGLDRMYHDLHEAAKELNDCKIMKIDRLQNQPLLTYLSPQFGVVLSSHAAGNANEAGVTNWVTVSSSLPSAGILKEVKIENSRSRSEDGDEEGEPAVNSGGHRSSSEQ</sequence>
<proteinExistence type="predicted"/>
<protein>
    <submittedName>
        <fullName evidence="2">Uncharacterized protein</fullName>
    </submittedName>
</protein>
<dbReference type="Gramene" id="OB11G24440.1">
    <property type="protein sequence ID" value="OB11G24440.1"/>
    <property type="gene ID" value="OB11G24440"/>
</dbReference>
<dbReference type="Proteomes" id="UP000006038">
    <property type="component" value="Chromosome 11"/>
</dbReference>
<name>J3N9F8_ORYBR</name>
<dbReference type="AlphaFoldDB" id="J3N9F8"/>
<evidence type="ECO:0000256" key="1">
    <source>
        <dbReference type="SAM" id="MobiDB-lite"/>
    </source>
</evidence>
<keyword evidence="3" id="KW-1185">Reference proteome</keyword>
<reference evidence="2" key="2">
    <citation type="submission" date="2013-04" db="UniProtKB">
        <authorList>
            <consortium name="EnsemblPlants"/>
        </authorList>
    </citation>
    <scope>IDENTIFICATION</scope>
</reference>
<organism evidence="2">
    <name type="scientific">Oryza brachyantha</name>
    <name type="common">malo sina</name>
    <dbReference type="NCBI Taxonomy" id="4533"/>
    <lineage>
        <taxon>Eukaryota</taxon>
        <taxon>Viridiplantae</taxon>
        <taxon>Streptophyta</taxon>
        <taxon>Embryophyta</taxon>
        <taxon>Tracheophyta</taxon>
        <taxon>Spermatophyta</taxon>
        <taxon>Magnoliopsida</taxon>
        <taxon>Liliopsida</taxon>
        <taxon>Poales</taxon>
        <taxon>Poaceae</taxon>
        <taxon>BOP clade</taxon>
        <taxon>Oryzoideae</taxon>
        <taxon>Oryzeae</taxon>
        <taxon>Oryzinae</taxon>
        <taxon>Oryza</taxon>
    </lineage>
</organism>
<feature type="compositionally biased region" description="Basic and acidic residues" evidence="1">
    <location>
        <begin position="208"/>
        <end position="220"/>
    </location>
</feature>
<evidence type="ECO:0000313" key="2">
    <source>
        <dbReference type="EnsemblPlants" id="OB11G24440.1"/>
    </source>
</evidence>
<evidence type="ECO:0000313" key="3">
    <source>
        <dbReference type="Proteomes" id="UP000006038"/>
    </source>
</evidence>